<dbReference type="Pfam" id="PF26093">
    <property type="entry name" value="HTH_TGH"/>
    <property type="match status" value="1"/>
</dbReference>
<dbReference type="GO" id="GO:0003723">
    <property type="term" value="F:RNA binding"/>
    <property type="evidence" value="ECO:0007669"/>
    <property type="project" value="TreeGrafter"/>
</dbReference>
<protein>
    <recommendedName>
        <fullName evidence="2">G-patch domain-containing protein</fullName>
    </recommendedName>
</protein>
<name>A0A8H3ER00_9LECA</name>
<feature type="domain" description="G-patch" evidence="2">
    <location>
        <begin position="151"/>
        <end position="221"/>
    </location>
</feature>
<gene>
    <name evidence="3" type="ORF">HETSPECPRED_010094</name>
</gene>
<dbReference type="Proteomes" id="UP000664521">
    <property type="component" value="Unassembled WGS sequence"/>
</dbReference>
<dbReference type="InterPro" id="IPR000467">
    <property type="entry name" value="G_patch_dom"/>
</dbReference>
<dbReference type="Pfam" id="PF01585">
    <property type="entry name" value="G-patch"/>
    <property type="match status" value="1"/>
</dbReference>
<dbReference type="EMBL" id="CAJPDS010000009">
    <property type="protein sequence ID" value="CAF9910542.1"/>
    <property type="molecule type" value="Genomic_DNA"/>
</dbReference>
<feature type="compositionally biased region" description="Basic and acidic residues" evidence="1">
    <location>
        <begin position="93"/>
        <end position="105"/>
    </location>
</feature>
<accession>A0A8H3ER00</accession>
<feature type="region of interest" description="Disordered" evidence="1">
    <location>
        <begin position="562"/>
        <end position="586"/>
    </location>
</feature>
<dbReference type="GO" id="GO:0005634">
    <property type="term" value="C:nucleus"/>
    <property type="evidence" value="ECO:0007669"/>
    <property type="project" value="TreeGrafter"/>
</dbReference>
<organism evidence="3 4">
    <name type="scientific">Heterodermia speciosa</name>
    <dbReference type="NCBI Taxonomy" id="116794"/>
    <lineage>
        <taxon>Eukaryota</taxon>
        <taxon>Fungi</taxon>
        <taxon>Dikarya</taxon>
        <taxon>Ascomycota</taxon>
        <taxon>Pezizomycotina</taxon>
        <taxon>Lecanoromycetes</taxon>
        <taxon>OSLEUM clade</taxon>
        <taxon>Lecanoromycetidae</taxon>
        <taxon>Caliciales</taxon>
        <taxon>Physciaceae</taxon>
        <taxon>Heterodermia</taxon>
    </lineage>
</organism>
<dbReference type="GO" id="GO:0006397">
    <property type="term" value="P:mRNA processing"/>
    <property type="evidence" value="ECO:0007669"/>
    <property type="project" value="InterPro"/>
</dbReference>
<feature type="compositionally biased region" description="Gly residues" evidence="1">
    <location>
        <begin position="687"/>
        <end position="703"/>
    </location>
</feature>
<feature type="region of interest" description="Disordered" evidence="1">
    <location>
        <begin position="443"/>
        <end position="473"/>
    </location>
</feature>
<proteinExistence type="predicted"/>
<dbReference type="PANTHER" id="PTHR13384">
    <property type="entry name" value="G PATCH DOMAIN-CONTAINING PROTEIN 1"/>
    <property type="match status" value="1"/>
</dbReference>
<feature type="region of interest" description="Disordered" evidence="1">
    <location>
        <begin position="687"/>
        <end position="742"/>
    </location>
</feature>
<dbReference type="Pfam" id="PF07713">
    <property type="entry name" value="DUF1604"/>
    <property type="match status" value="1"/>
</dbReference>
<feature type="compositionally biased region" description="Low complexity" evidence="1">
    <location>
        <begin position="454"/>
        <end position="469"/>
    </location>
</feature>
<dbReference type="PROSITE" id="PS50174">
    <property type="entry name" value="G_PATCH"/>
    <property type="match status" value="1"/>
</dbReference>
<dbReference type="OrthoDB" id="20507at2759"/>
<evidence type="ECO:0000259" key="2">
    <source>
        <dbReference type="PROSITE" id="PS50174"/>
    </source>
</evidence>
<evidence type="ECO:0000313" key="3">
    <source>
        <dbReference type="EMBL" id="CAF9910542.1"/>
    </source>
</evidence>
<feature type="region of interest" description="Disordered" evidence="1">
    <location>
        <begin position="85"/>
        <end position="107"/>
    </location>
</feature>
<dbReference type="InterPro" id="IPR011666">
    <property type="entry name" value="DUF1604"/>
</dbReference>
<evidence type="ECO:0000313" key="4">
    <source>
        <dbReference type="Proteomes" id="UP000664521"/>
    </source>
</evidence>
<keyword evidence="4" id="KW-1185">Reference proteome</keyword>
<feature type="compositionally biased region" description="Basic and acidic residues" evidence="1">
    <location>
        <begin position="707"/>
        <end position="727"/>
    </location>
</feature>
<reference evidence="3" key="1">
    <citation type="submission" date="2021-03" db="EMBL/GenBank/DDBJ databases">
        <authorList>
            <person name="Tagirdzhanova G."/>
        </authorList>
    </citation>
    <scope>NUCLEOTIDE SEQUENCE</scope>
</reference>
<evidence type="ECO:0000256" key="1">
    <source>
        <dbReference type="SAM" id="MobiDB-lite"/>
    </source>
</evidence>
<dbReference type="AlphaFoldDB" id="A0A8H3ER00"/>
<comment type="caution">
    <text evidence="3">The sequence shown here is derived from an EMBL/GenBank/DDBJ whole genome shotgun (WGS) entry which is preliminary data.</text>
</comment>
<sequence>MAYKRSRATFEADLQAHQSPYVIYGTPLPPLDPDTRDDGSYVPVWKQEVTDEQGRKRLHGAFTGGFSAGYFNTVGSKEGWTPSNFVSSKSKRNKDAVPKQQRPEDFMDEEDIADAEEARKVQTAGSFSAIGSTADELSQKAMVMDLFKTSGETMGVKLLKKMGWRDGQGIGPKVRRKARLGEDAGLSSGDVQETHLFAPENSEMIAFGRKNDRKGLGFEGEGRLGETSTLEQQSTSRLGLINRDEEETGIGILPASSQMKKKKTATRGAFGVGILNDNGSDDDDPYSMGPQISYNRVIGGGKKKKPLLSSRTAANPLLNSKPIFISKKAAATKTASTFRRCHDGRLPLDGFVLSRDPDPLSSILTSDKKYPPPVIPPEWKSAKSTSNPPSVAATYLSTAEVAKASNLSPKSRAALLGESQLPGKSVFDFLSATARSRIATATKNPNLPPALNEASSITTSAPSTRSPSSLIPPLDSQTALTALGRGTAGWMPYAEDLSKRTRYRSFLEIHAGLRGPESSLPDRAPGHSSDEWANEMREFAHAAQIFKPMTGMMASRFTSASSAPKLASDGPDAKSAPGEHGGGVENLVSRPAEVKKDPAEEAARLGMYGPLTRSTQAWHPTRLLCKRFNVRPPAHVMVDPGDAAPSAEGVAGASLPQKNLELVGKRDMEEMMREGNVGRMGMRDAGAGTGEGETGIDEGGAGGALPRRKEVVVDPERNDALEKERPSDAMFKAVFGSDSEDD</sequence>
<dbReference type="PANTHER" id="PTHR13384:SF19">
    <property type="entry name" value="G PATCH DOMAIN-CONTAINING PROTEIN 1"/>
    <property type="match status" value="1"/>
</dbReference>